<dbReference type="InterPro" id="IPR005467">
    <property type="entry name" value="His_kinase_dom"/>
</dbReference>
<evidence type="ECO:0000256" key="3">
    <source>
        <dbReference type="ARBA" id="ARBA00022553"/>
    </source>
</evidence>
<dbReference type="Gene3D" id="3.30.565.10">
    <property type="entry name" value="Histidine kinase-like ATPase, C-terminal domain"/>
    <property type="match status" value="1"/>
</dbReference>
<dbReference type="PROSITE" id="PS50042">
    <property type="entry name" value="CNMP_BINDING_3"/>
    <property type="match status" value="1"/>
</dbReference>
<dbReference type="GO" id="GO:0005524">
    <property type="term" value="F:ATP binding"/>
    <property type="evidence" value="ECO:0007669"/>
    <property type="project" value="UniProtKB-KW"/>
</dbReference>
<gene>
    <name evidence="6" type="ORF">U6A24_14975</name>
</gene>
<reference evidence="6 7" key="1">
    <citation type="journal article" date="2013" name="Int. J. Syst. Evol. Microbiol.">
        <title>Aquimarina gracilis sp. nov., isolated from the gut microflora of a mussel, Mytilus coruscus, and emended description of Aquimarina spongiae.</title>
        <authorList>
            <person name="Park S.C."/>
            <person name="Choe H.N."/>
            <person name="Baik K.S."/>
            <person name="Seong C.N."/>
        </authorList>
    </citation>
    <scope>NUCLEOTIDE SEQUENCE [LARGE SCALE GENOMIC DNA]</scope>
    <source>
        <strain evidence="6 7">PSC32</strain>
    </source>
</reference>
<dbReference type="InterPro" id="IPR003594">
    <property type="entry name" value="HATPase_dom"/>
</dbReference>
<dbReference type="InterPro" id="IPR018490">
    <property type="entry name" value="cNMP-bd_dom_sf"/>
</dbReference>
<dbReference type="PANTHER" id="PTHR43065:SF48">
    <property type="entry name" value="HISTIDINE KINASE"/>
    <property type="match status" value="1"/>
</dbReference>
<dbReference type="SMART" id="SM00387">
    <property type="entry name" value="HATPase_c"/>
    <property type="match status" value="1"/>
</dbReference>
<evidence type="ECO:0000256" key="2">
    <source>
        <dbReference type="ARBA" id="ARBA00012438"/>
    </source>
</evidence>
<dbReference type="InterPro" id="IPR000595">
    <property type="entry name" value="cNMP-bd_dom"/>
</dbReference>
<keyword evidence="7" id="KW-1185">Reference proteome</keyword>
<evidence type="ECO:0000313" key="7">
    <source>
        <dbReference type="Proteomes" id="UP001327027"/>
    </source>
</evidence>
<dbReference type="EMBL" id="JAYKLX010000007">
    <property type="protein sequence ID" value="MEB3346779.1"/>
    <property type="molecule type" value="Genomic_DNA"/>
</dbReference>
<dbReference type="PROSITE" id="PS50109">
    <property type="entry name" value="HIS_KIN"/>
    <property type="match status" value="1"/>
</dbReference>
<dbReference type="EC" id="2.7.13.3" evidence="2"/>
<dbReference type="InterPro" id="IPR014710">
    <property type="entry name" value="RmlC-like_jellyroll"/>
</dbReference>
<dbReference type="SUPFAM" id="SSF55874">
    <property type="entry name" value="ATPase domain of HSP90 chaperone/DNA topoisomerase II/histidine kinase"/>
    <property type="match status" value="1"/>
</dbReference>
<dbReference type="InterPro" id="IPR036097">
    <property type="entry name" value="HisK_dim/P_sf"/>
</dbReference>
<dbReference type="InterPro" id="IPR004358">
    <property type="entry name" value="Sig_transdc_His_kin-like_C"/>
</dbReference>
<evidence type="ECO:0000256" key="1">
    <source>
        <dbReference type="ARBA" id="ARBA00000085"/>
    </source>
</evidence>
<dbReference type="SUPFAM" id="SSF51206">
    <property type="entry name" value="cAMP-binding domain-like"/>
    <property type="match status" value="1"/>
</dbReference>
<evidence type="ECO:0000259" key="5">
    <source>
        <dbReference type="PROSITE" id="PS50109"/>
    </source>
</evidence>
<dbReference type="InterPro" id="IPR036890">
    <property type="entry name" value="HATPase_C_sf"/>
</dbReference>
<dbReference type="CDD" id="cd00038">
    <property type="entry name" value="CAP_ED"/>
    <property type="match status" value="1"/>
</dbReference>
<dbReference type="RefSeq" id="WP_324180807.1">
    <property type="nucleotide sequence ID" value="NZ_BAABAW010000020.1"/>
</dbReference>
<evidence type="ECO:0000259" key="4">
    <source>
        <dbReference type="PROSITE" id="PS50042"/>
    </source>
</evidence>
<name>A0ABU5ZY20_9FLAO</name>
<proteinExistence type="predicted"/>
<protein>
    <recommendedName>
        <fullName evidence="2">histidine kinase</fullName>
        <ecNumber evidence="2">2.7.13.3</ecNumber>
    </recommendedName>
</protein>
<keyword evidence="3" id="KW-0597">Phosphoprotein</keyword>
<evidence type="ECO:0000313" key="6">
    <source>
        <dbReference type="EMBL" id="MEB3346779.1"/>
    </source>
</evidence>
<dbReference type="CDD" id="cd00082">
    <property type="entry name" value="HisKA"/>
    <property type="match status" value="1"/>
</dbReference>
<dbReference type="Pfam" id="PF00027">
    <property type="entry name" value="cNMP_binding"/>
    <property type="match status" value="1"/>
</dbReference>
<dbReference type="PRINTS" id="PR00344">
    <property type="entry name" value="BCTRLSENSOR"/>
</dbReference>
<dbReference type="SMART" id="SM00100">
    <property type="entry name" value="cNMP"/>
    <property type="match status" value="1"/>
</dbReference>
<dbReference type="Gene3D" id="2.60.120.10">
    <property type="entry name" value="Jelly Rolls"/>
    <property type="match status" value="1"/>
</dbReference>
<organism evidence="6 7">
    <name type="scientific">Aquimarina gracilis</name>
    <dbReference type="NCBI Taxonomy" id="874422"/>
    <lineage>
        <taxon>Bacteria</taxon>
        <taxon>Pseudomonadati</taxon>
        <taxon>Bacteroidota</taxon>
        <taxon>Flavobacteriia</taxon>
        <taxon>Flavobacteriales</taxon>
        <taxon>Flavobacteriaceae</taxon>
        <taxon>Aquimarina</taxon>
    </lineage>
</organism>
<comment type="catalytic activity">
    <reaction evidence="1">
        <text>ATP + protein L-histidine = ADP + protein N-phospho-L-histidine.</text>
        <dbReference type="EC" id="2.7.13.3"/>
    </reaction>
</comment>
<dbReference type="SUPFAM" id="SSF47384">
    <property type="entry name" value="Homodimeric domain of signal transducing histidine kinase"/>
    <property type="match status" value="1"/>
</dbReference>
<keyword evidence="6" id="KW-0547">Nucleotide-binding</keyword>
<sequence>MKLTPHNLQEIPEFTNVPIQQLQWLIDKSEIQTFKQGEFVFKKGDSIDQLSIVLKGKIAIKFEQNGNYKVVGEITKNGIAGLLPFSRMSSAMGYGEIMEDAEVLFLDRSMFREMVANHYELTESLVHHMTSRVREFTKNNVQSEKMMALGKLSAGLAHELNNPASAMLRSAKALKEHLGNVPEKFKRIISIRASEQEVNTINNVLFDRINHRPENNMKLTERNEKEDELEEWLEDQGVDNAFELTETLLDFCMDVPVMKEIHKATGKENFPHAIEWIENVLTTEKMVDEIGEASNRISNLVQSIKSYTHMDRAPEKVATDIHTGIKSTLTMLNHKLKKKNISVEKNFTLQLPEPKIFVSEINQVWTNLIDNAIDAMEHSGVLKIETSQDKSFIKINITDNGKGIPEANINHIFDPFFTTKGIGEGTGMGLEVVQRIINQHNGDIKVVSRPGETTFTVCLPIN</sequence>
<feature type="domain" description="Cyclic nucleotide-binding" evidence="4">
    <location>
        <begin position="13"/>
        <end position="132"/>
    </location>
</feature>
<dbReference type="PANTHER" id="PTHR43065">
    <property type="entry name" value="SENSOR HISTIDINE KINASE"/>
    <property type="match status" value="1"/>
</dbReference>
<dbReference type="Gene3D" id="1.10.287.130">
    <property type="match status" value="1"/>
</dbReference>
<keyword evidence="6" id="KW-0067">ATP-binding</keyword>
<comment type="caution">
    <text evidence="6">The sequence shown here is derived from an EMBL/GenBank/DDBJ whole genome shotgun (WGS) entry which is preliminary data.</text>
</comment>
<accession>A0ABU5ZY20</accession>
<dbReference type="Pfam" id="PF02518">
    <property type="entry name" value="HATPase_c"/>
    <property type="match status" value="1"/>
</dbReference>
<dbReference type="Proteomes" id="UP001327027">
    <property type="component" value="Unassembled WGS sequence"/>
</dbReference>
<dbReference type="InterPro" id="IPR003661">
    <property type="entry name" value="HisK_dim/P_dom"/>
</dbReference>
<feature type="domain" description="Histidine kinase" evidence="5">
    <location>
        <begin position="284"/>
        <end position="462"/>
    </location>
</feature>